<keyword evidence="3" id="KW-1185">Reference proteome</keyword>
<evidence type="ECO:0008006" key="4">
    <source>
        <dbReference type="Google" id="ProtNLM"/>
    </source>
</evidence>
<dbReference type="InParanoid" id="A0A263CWG8"/>
<evidence type="ECO:0000313" key="3">
    <source>
        <dbReference type="Proteomes" id="UP000242444"/>
    </source>
</evidence>
<dbReference type="AlphaFoldDB" id="A0A263CWG8"/>
<sequence>MPTIEVAERAGVGEDGESRPSEDRVAVLDNAVVLLDGATSENPRLPAPGWYAGVLADRITRELRETPDADLDNTLARSIGGVANEHGLRKRHAPSSTVAMLRWNASTLDALVLADSPIVVFTRPAPEAEETVTVLGDYRLARLREAGRLGDGSEVANLRNTEEGFWVAEADPAAAEHAITASWPRAEISSVLLASDGVSVGVDEYGLFDWFRLRERARSDGPQAVLDIVRAAEGEDPDRVRWPRRKRHDDQALVLVDFTR</sequence>
<dbReference type="RefSeq" id="WP_094865614.1">
    <property type="nucleotide sequence ID" value="NZ_NKYE01000021.1"/>
</dbReference>
<gene>
    <name evidence="2" type="ORF">CFN78_25675</name>
</gene>
<reference evidence="2 3" key="1">
    <citation type="submission" date="2017-07" db="EMBL/GenBank/DDBJ databases">
        <title>Amycolatopsis antarcticus sp. nov., isolated from the surface of an Antarcticus brown macroalga.</title>
        <authorList>
            <person name="Wang J."/>
            <person name="Leiva S."/>
            <person name="Huang J."/>
            <person name="Huang Y."/>
        </authorList>
    </citation>
    <scope>NUCLEOTIDE SEQUENCE [LARGE SCALE GENOMIC DNA]</scope>
    <source>
        <strain evidence="2 3">AU-G6</strain>
    </source>
</reference>
<comment type="caution">
    <text evidence="2">The sequence shown here is derived from an EMBL/GenBank/DDBJ whole genome shotgun (WGS) entry which is preliminary data.</text>
</comment>
<dbReference type="Proteomes" id="UP000242444">
    <property type="component" value="Unassembled WGS sequence"/>
</dbReference>
<dbReference type="EMBL" id="NKYE01000021">
    <property type="protein sequence ID" value="OZM70319.1"/>
    <property type="molecule type" value="Genomic_DNA"/>
</dbReference>
<protein>
    <recommendedName>
        <fullName evidence="4">Integrase</fullName>
    </recommendedName>
</protein>
<organism evidence="2 3">
    <name type="scientific">Amycolatopsis antarctica</name>
    <dbReference type="NCBI Taxonomy" id="1854586"/>
    <lineage>
        <taxon>Bacteria</taxon>
        <taxon>Bacillati</taxon>
        <taxon>Actinomycetota</taxon>
        <taxon>Actinomycetes</taxon>
        <taxon>Pseudonocardiales</taxon>
        <taxon>Pseudonocardiaceae</taxon>
        <taxon>Amycolatopsis</taxon>
    </lineage>
</organism>
<evidence type="ECO:0000256" key="1">
    <source>
        <dbReference type="SAM" id="MobiDB-lite"/>
    </source>
</evidence>
<accession>A0A263CWG8</accession>
<name>A0A263CWG8_9PSEU</name>
<feature type="region of interest" description="Disordered" evidence="1">
    <location>
        <begin position="1"/>
        <end position="22"/>
    </location>
</feature>
<dbReference type="OrthoDB" id="3190646at2"/>
<evidence type="ECO:0000313" key="2">
    <source>
        <dbReference type="EMBL" id="OZM70319.1"/>
    </source>
</evidence>
<proteinExistence type="predicted"/>